<comment type="caution">
    <text evidence="1">The sequence shown here is derived from an EMBL/GenBank/DDBJ whole genome shotgun (WGS) entry which is preliminary data.</text>
</comment>
<protein>
    <submittedName>
        <fullName evidence="1">Uncharacterized protein</fullName>
    </submittedName>
</protein>
<organism evidence="1 2">
    <name type="scientific">Potamilus streckersoni</name>
    <dbReference type="NCBI Taxonomy" id="2493646"/>
    <lineage>
        <taxon>Eukaryota</taxon>
        <taxon>Metazoa</taxon>
        <taxon>Spiralia</taxon>
        <taxon>Lophotrochozoa</taxon>
        <taxon>Mollusca</taxon>
        <taxon>Bivalvia</taxon>
        <taxon>Autobranchia</taxon>
        <taxon>Heteroconchia</taxon>
        <taxon>Palaeoheterodonta</taxon>
        <taxon>Unionida</taxon>
        <taxon>Unionoidea</taxon>
        <taxon>Unionidae</taxon>
        <taxon>Ambleminae</taxon>
        <taxon>Lampsilini</taxon>
        <taxon>Potamilus</taxon>
    </lineage>
</organism>
<sequence>MDDCSTVKVPSFRPKHDIIPTHLQTYTDTGRDPSMLYFQHISKPTQTLEETQACYISNTSPNLHRHWKRPKHVIFPTHLQTYTDTGRDPSMLYFQHISKPTQTLEETQACYISNTSPNLHRHWKRHKHDIFPTHLQTYTDTGRDPSILKHVIFPTHLQTYTDTGRDPSMLYFQHISKPTQTLEETQACYISNTSPNLHRHWKRPKHTLEETQACYISNTPPNLHRH</sequence>
<accession>A0AAE0W3I1</accession>
<reference evidence="1" key="1">
    <citation type="journal article" date="2021" name="Genome Biol. Evol.">
        <title>A High-Quality Reference Genome for a Parasitic Bivalve with Doubly Uniparental Inheritance (Bivalvia: Unionida).</title>
        <authorList>
            <person name="Smith C.H."/>
        </authorList>
    </citation>
    <scope>NUCLEOTIDE SEQUENCE</scope>
    <source>
        <strain evidence="1">CHS0354</strain>
    </source>
</reference>
<evidence type="ECO:0000313" key="1">
    <source>
        <dbReference type="EMBL" id="KAK3600136.1"/>
    </source>
</evidence>
<evidence type="ECO:0000313" key="2">
    <source>
        <dbReference type="Proteomes" id="UP001195483"/>
    </source>
</evidence>
<reference evidence="1" key="3">
    <citation type="submission" date="2023-05" db="EMBL/GenBank/DDBJ databases">
        <authorList>
            <person name="Smith C.H."/>
        </authorList>
    </citation>
    <scope>NUCLEOTIDE SEQUENCE</scope>
    <source>
        <strain evidence="1">CHS0354</strain>
        <tissue evidence="1">Mantle</tissue>
    </source>
</reference>
<keyword evidence="2" id="KW-1185">Reference proteome</keyword>
<name>A0AAE0W3I1_9BIVA</name>
<dbReference type="Proteomes" id="UP001195483">
    <property type="component" value="Unassembled WGS sequence"/>
</dbReference>
<reference evidence="1" key="2">
    <citation type="journal article" date="2021" name="Genome Biol. Evol.">
        <title>Developing a high-quality reference genome for a parasitic bivalve with doubly uniparental inheritance (Bivalvia: Unionida).</title>
        <authorList>
            <person name="Smith C.H."/>
        </authorList>
    </citation>
    <scope>NUCLEOTIDE SEQUENCE</scope>
    <source>
        <strain evidence="1">CHS0354</strain>
        <tissue evidence="1">Mantle</tissue>
    </source>
</reference>
<dbReference type="AlphaFoldDB" id="A0AAE0W3I1"/>
<proteinExistence type="predicted"/>
<gene>
    <name evidence="1" type="ORF">CHS0354_011742</name>
</gene>
<dbReference type="EMBL" id="JAEAOA010000715">
    <property type="protein sequence ID" value="KAK3600136.1"/>
    <property type="molecule type" value="Genomic_DNA"/>
</dbReference>